<accession>A0A1B9HY71</accession>
<evidence type="ECO:0000313" key="3">
    <source>
        <dbReference type="Proteomes" id="UP000094020"/>
    </source>
</evidence>
<evidence type="ECO:0000313" key="2">
    <source>
        <dbReference type="EMBL" id="WWC73777.1"/>
    </source>
</evidence>
<dbReference type="Proteomes" id="UP000094020">
    <property type="component" value="Chromosome 11"/>
</dbReference>
<reference evidence="2" key="4">
    <citation type="submission" date="2024-02" db="EMBL/GenBank/DDBJ databases">
        <title>Comparative genomics of Cryptococcus and Kwoniella reveals pathogenesis evolution and contrasting modes of karyotype evolution via chromosome fusion or intercentromeric recombination.</title>
        <authorList>
            <person name="Coelho M.A."/>
            <person name="David-Palma M."/>
            <person name="Shea T."/>
            <person name="Bowers K."/>
            <person name="McGinley-Smith S."/>
            <person name="Mohammad A.W."/>
            <person name="Gnirke A."/>
            <person name="Yurkov A.M."/>
            <person name="Nowrousian M."/>
            <person name="Sun S."/>
            <person name="Cuomo C.A."/>
            <person name="Heitman J."/>
        </authorList>
    </citation>
    <scope>NUCLEOTIDE SEQUENCE</scope>
    <source>
        <strain evidence="2">CBS 10737</strain>
    </source>
</reference>
<sequence>MADQNHWNYSDYCGSLGSPYVSPTIRDPGGTGYDITVHYDKQTRTQDLTGVPVSYAPVPSIELSDNQRNTISVLWTAASQSELPEDKRRSLCSQFRSLWLGQIPRKKVTWNNSWSNWAISQLPIVDTNSYTTRQVTKIDLMEGVDNLVPGGKNGEHGQNVKAINEKVRKLDEEAGHPVWGAK</sequence>
<organism evidence="1">
    <name type="scientific">Kwoniella pini CBS 10737</name>
    <dbReference type="NCBI Taxonomy" id="1296096"/>
    <lineage>
        <taxon>Eukaryota</taxon>
        <taxon>Fungi</taxon>
        <taxon>Dikarya</taxon>
        <taxon>Basidiomycota</taxon>
        <taxon>Agaricomycotina</taxon>
        <taxon>Tremellomycetes</taxon>
        <taxon>Tremellales</taxon>
        <taxon>Cryptococcaceae</taxon>
        <taxon>Kwoniella</taxon>
    </lineage>
</organism>
<dbReference type="OrthoDB" id="10465878at2759"/>
<dbReference type="KEGG" id="kpin:30174451"/>
<reference evidence="1" key="3">
    <citation type="submission" date="2016-07" db="EMBL/GenBank/DDBJ databases">
        <title>Evolution of pathogenesis and genome organization in the Tremellales.</title>
        <authorList>
            <person name="Cuomo C."/>
            <person name="Litvintseva A."/>
            <person name="Heitman J."/>
            <person name="Chen Y."/>
            <person name="Sun S."/>
            <person name="Springer D."/>
            <person name="Dromer F."/>
            <person name="Young S."/>
            <person name="Zeng Q."/>
            <person name="Chapman S."/>
            <person name="Gujja S."/>
            <person name="Saif S."/>
            <person name="Birren B."/>
        </authorList>
    </citation>
    <scope>NUCLEOTIDE SEQUENCE</scope>
    <source>
        <strain evidence="1">CBS 10737</strain>
    </source>
</reference>
<protein>
    <submittedName>
        <fullName evidence="1">Uncharacterized protein</fullName>
    </submittedName>
</protein>
<dbReference type="AlphaFoldDB" id="A0A1B9HY71"/>
<gene>
    <name evidence="1" type="ORF">I206_06082</name>
    <name evidence="2" type="ORF">I206_107749</name>
</gene>
<reference evidence="2" key="2">
    <citation type="submission" date="2013-07" db="EMBL/GenBank/DDBJ databases">
        <authorList>
            <consortium name="The Broad Institute Genome Sequencing Platform"/>
            <person name="Cuomo C."/>
            <person name="Litvintseva A."/>
            <person name="Chen Y."/>
            <person name="Heitman J."/>
            <person name="Sun S."/>
            <person name="Springer D."/>
            <person name="Dromer F."/>
            <person name="Young S.K."/>
            <person name="Zeng Q."/>
            <person name="Gargeya S."/>
            <person name="Fitzgerald M."/>
            <person name="Abouelleil A."/>
            <person name="Alvarado L."/>
            <person name="Berlin A.M."/>
            <person name="Chapman S.B."/>
            <person name="Dewar J."/>
            <person name="Goldberg J."/>
            <person name="Griggs A."/>
            <person name="Gujja S."/>
            <person name="Hansen M."/>
            <person name="Howarth C."/>
            <person name="Imamovic A."/>
            <person name="Larimer J."/>
            <person name="McCowan C."/>
            <person name="Murphy C."/>
            <person name="Pearson M."/>
            <person name="Priest M."/>
            <person name="Roberts A."/>
            <person name="Saif S."/>
            <person name="Shea T."/>
            <person name="Sykes S."/>
            <person name="Wortman J."/>
            <person name="Nusbaum C."/>
            <person name="Birren B."/>
        </authorList>
    </citation>
    <scope>NUCLEOTIDE SEQUENCE</scope>
    <source>
        <strain evidence="2">CBS 10737</strain>
    </source>
</reference>
<evidence type="ECO:0000313" key="1">
    <source>
        <dbReference type="EMBL" id="OCF48214.1"/>
    </source>
</evidence>
<dbReference type="EMBL" id="CP144529">
    <property type="protein sequence ID" value="WWC73777.1"/>
    <property type="molecule type" value="Genomic_DNA"/>
</dbReference>
<dbReference type="EMBL" id="KI894014">
    <property type="protein sequence ID" value="OCF48214.1"/>
    <property type="molecule type" value="Genomic_DNA"/>
</dbReference>
<dbReference type="GeneID" id="30174451"/>
<reference evidence="1" key="1">
    <citation type="submission" date="2013-07" db="EMBL/GenBank/DDBJ databases">
        <title>The Genome Sequence of Cryptococcus pinus CBS10737.</title>
        <authorList>
            <consortium name="The Broad Institute Genome Sequencing Platform"/>
            <person name="Cuomo C."/>
            <person name="Litvintseva A."/>
            <person name="Chen Y."/>
            <person name="Heitman J."/>
            <person name="Sun S."/>
            <person name="Springer D."/>
            <person name="Dromer F."/>
            <person name="Young S.K."/>
            <person name="Zeng Q."/>
            <person name="Gargeya S."/>
            <person name="Fitzgerald M."/>
            <person name="Abouelleil A."/>
            <person name="Alvarado L."/>
            <person name="Berlin A.M."/>
            <person name="Chapman S.B."/>
            <person name="Dewar J."/>
            <person name="Goldberg J."/>
            <person name="Griggs A."/>
            <person name="Gujja S."/>
            <person name="Hansen M."/>
            <person name="Howarth C."/>
            <person name="Imamovic A."/>
            <person name="Larimer J."/>
            <person name="McCowan C."/>
            <person name="Murphy C."/>
            <person name="Pearson M."/>
            <person name="Priest M."/>
            <person name="Roberts A."/>
            <person name="Saif S."/>
            <person name="Shea T."/>
            <person name="Sykes S."/>
            <person name="Wortman J."/>
            <person name="Nusbaum C."/>
            <person name="Birren B."/>
        </authorList>
    </citation>
    <scope>NUCLEOTIDE SEQUENCE [LARGE SCALE GENOMIC DNA]</scope>
    <source>
        <strain evidence="1">CBS 10737</strain>
    </source>
</reference>
<proteinExistence type="predicted"/>
<keyword evidence="3" id="KW-1185">Reference proteome</keyword>
<name>A0A1B9HY71_9TREE</name>
<dbReference type="RefSeq" id="XP_019009433.1">
    <property type="nucleotide sequence ID" value="XM_019157793.1"/>
</dbReference>